<proteinExistence type="predicted"/>
<dbReference type="Proteomes" id="UP000651057">
    <property type="component" value="Unassembled WGS sequence"/>
</dbReference>
<dbReference type="EMBL" id="JAERQJ010000001">
    <property type="protein sequence ID" value="MBL0682744.1"/>
    <property type="molecule type" value="Genomic_DNA"/>
</dbReference>
<protein>
    <submittedName>
        <fullName evidence="1">Uncharacterized protein</fullName>
    </submittedName>
</protein>
<name>A0A937A1K8_9FLAO</name>
<dbReference type="RefSeq" id="WP_201917004.1">
    <property type="nucleotide sequence ID" value="NZ_BAABAX010000021.1"/>
</dbReference>
<gene>
    <name evidence="1" type="ORF">JJQ60_04395</name>
</gene>
<organism evidence="1 2">
    <name type="scientific">Aquimarina mytili</name>
    <dbReference type="NCBI Taxonomy" id="874423"/>
    <lineage>
        <taxon>Bacteria</taxon>
        <taxon>Pseudomonadati</taxon>
        <taxon>Bacteroidota</taxon>
        <taxon>Flavobacteriia</taxon>
        <taxon>Flavobacteriales</taxon>
        <taxon>Flavobacteriaceae</taxon>
        <taxon>Aquimarina</taxon>
    </lineage>
</organism>
<keyword evidence="2" id="KW-1185">Reference proteome</keyword>
<sequence>MKIQKEDLEDFKGHSIYKGIVRYNDLYYFLTTNDNNQEVRLFTLDREELGFDDISFNFISASVCYQPNEKFIALGTTGEVICIGGGEAGEESPIPISKGLLKEVRGIAQGKAFAVGSGRQAYCRDDADHWIRIDHTAQQFSKEIDPIDTCWESIDGFDEDDIYVAGWLGEIWHYNGKKWQLLESPTDLDLTRIRCADDGTVYACGQMGTLIKIENKKCSIIDQNLTEDTFYGMAWFQGKLYCSTMHNVYYYDGKNLKEVDFKKNRPNTFHQLSARDGILCSFGEKDVVEFNGKEWIAVLKIK</sequence>
<accession>A0A937A1K8</accession>
<reference evidence="1" key="1">
    <citation type="submission" date="2021-01" db="EMBL/GenBank/DDBJ databases">
        <authorList>
            <person name="Zhong Y.L."/>
        </authorList>
    </citation>
    <scope>NUCLEOTIDE SEQUENCE</scope>
    <source>
        <strain evidence="1">KCTC 23302</strain>
    </source>
</reference>
<dbReference type="SUPFAM" id="SSF69322">
    <property type="entry name" value="Tricorn protease domain 2"/>
    <property type="match status" value="1"/>
</dbReference>
<evidence type="ECO:0000313" key="2">
    <source>
        <dbReference type="Proteomes" id="UP000651057"/>
    </source>
</evidence>
<comment type="caution">
    <text evidence="1">The sequence shown here is derived from an EMBL/GenBank/DDBJ whole genome shotgun (WGS) entry which is preliminary data.</text>
</comment>
<dbReference type="AlphaFoldDB" id="A0A937A1K8"/>
<evidence type="ECO:0000313" key="1">
    <source>
        <dbReference type="EMBL" id="MBL0682744.1"/>
    </source>
</evidence>